<dbReference type="PROSITE" id="PS51233">
    <property type="entry name" value="VWFD"/>
    <property type="match status" value="1"/>
</dbReference>
<evidence type="ECO:0000256" key="2">
    <source>
        <dbReference type="ARBA" id="ARBA00023180"/>
    </source>
</evidence>
<protein>
    <recommendedName>
        <fullName evidence="3">VWFD domain-containing protein</fullName>
    </recommendedName>
</protein>
<accession>A0A8J6EES2</accession>
<proteinExistence type="predicted"/>
<dbReference type="EMBL" id="WNTK01001243">
    <property type="protein sequence ID" value="KAG9467685.1"/>
    <property type="molecule type" value="Genomic_DNA"/>
</dbReference>
<dbReference type="SUPFAM" id="SSF57567">
    <property type="entry name" value="Serine protease inhibitors"/>
    <property type="match status" value="2"/>
</dbReference>
<dbReference type="InterPro" id="IPR014853">
    <property type="entry name" value="VWF/SSPO/ZAN-like_Cys-rich_dom"/>
</dbReference>
<name>A0A8J6EES2_ELECQ</name>
<evidence type="ECO:0000313" key="5">
    <source>
        <dbReference type="Proteomes" id="UP000770717"/>
    </source>
</evidence>
<reference evidence="4" key="1">
    <citation type="thesis" date="2020" institute="ProQuest LLC" country="789 East Eisenhower Parkway, Ann Arbor, MI, USA">
        <title>Comparative Genomics and Chromosome Evolution.</title>
        <authorList>
            <person name="Mudd A.B."/>
        </authorList>
    </citation>
    <scope>NUCLEOTIDE SEQUENCE</scope>
    <source>
        <strain evidence="4">HN-11 Male</strain>
        <tissue evidence="4">Kidney and liver</tissue>
    </source>
</reference>
<dbReference type="GO" id="GO:0031012">
    <property type="term" value="C:extracellular matrix"/>
    <property type="evidence" value="ECO:0007669"/>
    <property type="project" value="TreeGrafter"/>
</dbReference>
<dbReference type="InterPro" id="IPR035234">
    <property type="entry name" value="IgGFc-bd_N"/>
</dbReference>
<evidence type="ECO:0000259" key="3">
    <source>
        <dbReference type="PROSITE" id="PS51233"/>
    </source>
</evidence>
<dbReference type="GO" id="GO:0005615">
    <property type="term" value="C:extracellular space"/>
    <property type="evidence" value="ECO:0007669"/>
    <property type="project" value="TreeGrafter"/>
</dbReference>
<dbReference type="OrthoDB" id="9906764at2759"/>
<dbReference type="Pfam" id="PF17517">
    <property type="entry name" value="IgGFc_binding"/>
    <property type="match status" value="1"/>
</dbReference>
<dbReference type="InterPro" id="IPR050780">
    <property type="entry name" value="Mucin_vWF_Thrombospondin_sf"/>
</dbReference>
<evidence type="ECO:0000256" key="1">
    <source>
        <dbReference type="ARBA" id="ARBA00023157"/>
    </source>
</evidence>
<dbReference type="Pfam" id="PF08742">
    <property type="entry name" value="C8"/>
    <property type="match status" value="4"/>
</dbReference>
<organism evidence="4 5">
    <name type="scientific">Eleutherodactylus coqui</name>
    <name type="common">Puerto Rican coqui</name>
    <dbReference type="NCBI Taxonomy" id="57060"/>
    <lineage>
        <taxon>Eukaryota</taxon>
        <taxon>Metazoa</taxon>
        <taxon>Chordata</taxon>
        <taxon>Craniata</taxon>
        <taxon>Vertebrata</taxon>
        <taxon>Euteleostomi</taxon>
        <taxon>Amphibia</taxon>
        <taxon>Batrachia</taxon>
        <taxon>Anura</taxon>
        <taxon>Neobatrachia</taxon>
        <taxon>Hyloidea</taxon>
        <taxon>Eleutherodactylidae</taxon>
        <taxon>Eleutherodactylinae</taxon>
        <taxon>Eleutherodactylus</taxon>
        <taxon>Eleutherodactylus</taxon>
    </lineage>
</organism>
<dbReference type="SMART" id="SM00832">
    <property type="entry name" value="C8"/>
    <property type="match status" value="4"/>
</dbReference>
<dbReference type="InterPro" id="IPR036084">
    <property type="entry name" value="Ser_inhib-like_sf"/>
</dbReference>
<evidence type="ECO:0000313" key="4">
    <source>
        <dbReference type="EMBL" id="KAG9467685.1"/>
    </source>
</evidence>
<dbReference type="InterPro" id="IPR002919">
    <property type="entry name" value="TIL_dom"/>
</dbReference>
<comment type="caution">
    <text evidence="4">The sequence shown here is derived from an EMBL/GenBank/DDBJ whole genome shotgun (WGS) entry which is preliminary data.</text>
</comment>
<dbReference type="SMART" id="SM00216">
    <property type="entry name" value="VWD"/>
    <property type="match status" value="2"/>
</dbReference>
<dbReference type="CDD" id="cd19941">
    <property type="entry name" value="TIL"/>
    <property type="match status" value="2"/>
</dbReference>
<dbReference type="PANTHER" id="PTHR11339">
    <property type="entry name" value="EXTRACELLULAR MATRIX GLYCOPROTEIN RELATED"/>
    <property type="match status" value="1"/>
</dbReference>
<keyword evidence="5" id="KW-1185">Reference proteome</keyword>
<gene>
    <name evidence="4" type="ORF">GDO78_014482</name>
</gene>
<dbReference type="Proteomes" id="UP000770717">
    <property type="component" value="Unassembled WGS sequence"/>
</dbReference>
<sequence>MQNVLSSGGKLELLLTSFFPATKVNISLPRQHFTKVVFLTPGIPTSIELPKNVELLSSVRSNMTVHITSDKPISVVAINSRPPSTGAAVVSPISDWGSEYYLMTPDVELEGALGQIAIVNGPKPNFISVLLMGLVQFEKTTYLPGQQLNLTLGPWESVQLQTNQSLTASYLVSEDPVAVFAGLGCVGINGLCTHLYLQLPATSAWGSNFVIPPLLLPSLGKITILTASDTLVKLVHGNKTTNVIVIPGMIQETEVDETTSLLIGSLERIMVLLNVFSKDHLVISGIFYNVPSIENSCVAYAIISLPGFDNSVLLIGQEDVWTGLELDHKPLLGSPWKSIGTTKLVYSNLPLQDEKRYHFISNPGHDFGLATIGIGNSSVYAIPGICLDKEYLLCGFACTSPVCSDLGKTSSCASLTSPTCMMWGKTHLLTFYKAHMLLSELCPHVLLHSQGVDLSLQPFSVEIQPSSDLIVQIKLYDLILEVSNGHPGVVYINNEKLYAPISVHDGSINVTRYGFLATIINVTFGLRIVIGDHGFLYIQISQALYKGLSGDCIAQSSKKMVNSIRPKLFDSSLICELTATEDLKPCDRASTTAGFSNCKIMLTSEIFQSCHMKLDPKPFIRSCESEVCAGRSSCSAIESYALACSINNANLIGWRNVSNCGLQCPRHSHYRNCPTTCHATCVEAQTSQCTTSLCYDGCFCDEGFKISAESCVTSDKCGCYWQDSYYPKGVSLGKDCKSRCNCVKSNMECHQINGCDVGSLCELDSGLWSCHPINYVSCTLYSDSHFVTFDDQAYTFNRLCGSRMAGICSNYSGLEMFEVDGILVYTPYVVDDHLQIYKSNLGADVLQTDFGLVVSFDRMKRLLIKVPDSYLGSVCGLCASTINLVSDTSLCGQYCQGVCTNCSNELYHNEATTYCGLIIAPQGAFRDCYGTINPYPYFEACVNDVCSGSSWCPTLYAYAAACREAGAETYQWRQEADCGYACPPNSTYTNSSSCASSCHPTCGIALPLTCDIECQEGCQCDSGLILSGDSCVLPEDCGCYVDGRYWKRGDLFYDEQCQNQCSCLDGGIVCESHNCTSEERCTVVMGVRACYPLSLTCSVSDQSYQTLNGLNYPVHKNCLLVMAMVISTKKVVSFDVHLRRNVLSNGDLTNVQKVILKVYGYTMVLNLHHEGLEVNGSLTNFPLNLDNQIFGYANGSHKVLETDFGLQLTFNPSVVLLTIPLDYAGSIRGLCGNDAMASDDAADLPVEKLLSSWSSHVEYSLCNETLEHISNTMPAFNATHYCELLMEAEGPFQECHTILNPQGFYNNCLSALNEGYLQLICQSIQYYDNECQWAGATVRAWKTSLCDKTSCLFYAPTNFTWYDGVDFQSSSIECSLTLATVCSHKTSLESFSVSVHYEVLGNHTAESLHVLVNRMPVSLPASVIPGKLQIRLEGPKLILATLSGLVINYDYDGFILIQFPSNYQSQICGQCAQMEPLETRIRFTGEIAKNESENQCLISVAKESWTSNEDHFNSTDYCSLFLEDDGPFSDCHRVIKPDIFYNMCQIHVCQELQSGGNGDTAACHDLEEYVTLCQLQDAKIKPWRNESFCRKFSYLYHIYQVMR</sequence>
<dbReference type="InterPro" id="IPR001846">
    <property type="entry name" value="VWF_type-D"/>
</dbReference>
<keyword evidence="2" id="KW-0325">Glycoprotein</keyword>
<feature type="domain" description="VWFD" evidence="3">
    <location>
        <begin position="1095"/>
        <end position="1263"/>
    </location>
</feature>
<keyword evidence="1" id="KW-1015">Disulfide bond</keyword>
<dbReference type="Gene3D" id="2.10.25.10">
    <property type="entry name" value="Laminin"/>
    <property type="match status" value="2"/>
</dbReference>
<dbReference type="Pfam" id="PF00094">
    <property type="entry name" value="VWD"/>
    <property type="match status" value="2"/>
</dbReference>
<dbReference type="Pfam" id="PF01826">
    <property type="entry name" value="TIL"/>
    <property type="match status" value="2"/>
</dbReference>